<dbReference type="Gene3D" id="3.90.1150.10">
    <property type="entry name" value="Aspartate Aminotransferase, domain 1"/>
    <property type="match status" value="1"/>
</dbReference>
<evidence type="ECO:0000256" key="6">
    <source>
        <dbReference type="RuleBase" id="RU003693"/>
    </source>
</evidence>
<comment type="pathway">
    <text evidence="2">Lipid metabolism.</text>
</comment>
<evidence type="ECO:0000256" key="2">
    <source>
        <dbReference type="ARBA" id="ARBA00005189"/>
    </source>
</evidence>
<name>A0A846MQ09_9BACT</name>
<keyword evidence="9" id="KW-1185">Reference proteome</keyword>
<dbReference type="EMBL" id="JAASRN010000002">
    <property type="protein sequence ID" value="NIK73676.1"/>
    <property type="molecule type" value="Genomic_DNA"/>
</dbReference>
<proteinExistence type="inferred from homology"/>
<evidence type="ECO:0000259" key="7">
    <source>
        <dbReference type="Pfam" id="PF00155"/>
    </source>
</evidence>
<dbReference type="AlphaFoldDB" id="A0A846MQ09"/>
<evidence type="ECO:0000313" key="8">
    <source>
        <dbReference type="EMBL" id="NIK73676.1"/>
    </source>
</evidence>
<dbReference type="EC" id="2.3.1.47" evidence="8"/>
<dbReference type="InterPro" id="IPR004839">
    <property type="entry name" value="Aminotransferase_I/II_large"/>
</dbReference>
<organism evidence="8 9">
    <name type="scientific">Thermonema lapsum</name>
    <dbReference type="NCBI Taxonomy" id="28195"/>
    <lineage>
        <taxon>Bacteria</taxon>
        <taxon>Pseudomonadati</taxon>
        <taxon>Bacteroidota</taxon>
        <taxon>Cytophagia</taxon>
        <taxon>Cytophagales</taxon>
        <taxon>Thermonemataceae</taxon>
        <taxon>Thermonema</taxon>
    </lineage>
</organism>
<dbReference type="Pfam" id="PF00155">
    <property type="entry name" value="Aminotran_1_2"/>
    <property type="match status" value="1"/>
</dbReference>
<dbReference type="Proteomes" id="UP000537126">
    <property type="component" value="Unassembled WGS sequence"/>
</dbReference>
<evidence type="ECO:0000313" key="9">
    <source>
        <dbReference type="Proteomes" id="UP000537126"/>
    </source>
</evidence>
<dbReference type="InterPro" id="IPR050087">
    <property type="entry name" value="AON_synthase_class-II"/>
</dbReference>
<dbReference type="SUPFAM" id="SSF53383">
    <property type="entry name" value="PLP-dependent transferases"/>
    <property type="match status" value="1"/>
</dbReference>
<comment type="cofactor">
    <cofactor evidence="1 6">
        <name>pyridoxal 5'-phosphate</name>
        <dbReference type="ChEBI" id="CHEBI:597326"/>
    </cofactor>
</comment>
<evidence type="ECO:0000256" key="1">
    <source>
        <dbReference type="ARBA" id="ARBA00001933"/>
    </source>
</evidence>
<comment type="caution">
    <text evidence="8">The sequence shown here is derived from an EMBL/GenBank/DDBJ whole genome shotgun (WGS) entry which is preliminary data.</text>
</comment>
<dbReference type="RefSeq" id="WP_166918953.1">
    <property type="nucleotide sequence ID" value="NZ_JAASRN010000002.1"/>
</dbReference>
<keyword evidence="8" id="KW-0012">Acyltransferase</keyword>
<reference evidence="8 9" key="1">
    <citation type="submission" date="2020-03" db="EMBL/GenBank/DDBJ databases">
        <title>Genomic Encyclopedia of Type Strains, Phase IV (KMG-IV): sequencing the most valuable type-strain genomes for metagenomic binning, comparative biology and taxonomic classification.</title>
        <authorList>
            <person name="Goeker M."/>
        </authorList>
    </citation>
    <scope>NUCLEOTIDE SEQUENCE [LARGE SCALE GENOMIC DNA]</scope>
    <source>
        <strain evidence="8 9">DSM 5718</strain>
    </source>
</reference>
<keyword evidence="5 6" id="KW-0663">Pyridoxal phosphate</keyword>
<evidence type="ECO:0000256" key="3">
    <source>
        <dbReference type="ARBA" id="ARBA00010008"/>
    </source>
</evidence>
<dbReference type="GO" id="GO:0030170">
    <property type="term" value="F:pyridoxal phosphate binding"/>
    <property type="evidence" value="ECO:0007669"/>
    <property type="project" value="InterPro"/>
</dbReference>
<dbReference type="PANTHER" id="PTHR13693:SF77">
    <property type="entry name" value="8-AMINO-7-OXONONANOATE SYNTHASE"/>
    <property type="match status" value="1"/>
</dbReference>
<dbReference type="InterPro" id="IPR001917">
    <property type="entry name" value="Aminotrans_II_pyridoxalP_BS"/>
</dbReference>
<keyword evidence="4 8" id="KW-0808">Transferase</keyword>
<dbReference type="PANTHER" id="PTHR13693">
    <property type="entry name" value="CLASS II AMINOTRANSFERASE/8-AMINO-7-OXONONANOATE SYNTHASE"/>
    <property type="match status" value="1"/>
</dbReference>
<dbReference type="PROSITE" id="PS00599">
    <property type="entry name" value="AA_TRANSFER_CLASS_2"/>
    <property type="match status" value="1"/>
</dbReference>
<dbReference type="InterPro" id="IPR015424">
    <property type="entry name" value="PyrdxlP-dep_Trfase"/>
</dbReference>
<evidence type="ECO:0000256" key="4">
    <source>
        <dbReference type="ARBA" id="ARBA00022679"/>
    </source>
</evidence>
<feature type="domain" description="Aminotransferase class I/classII large" evidence="7">
    <location>
        <begin position="34"/>
        <end position="378"/>
    </location>
</feature>
<sequence>MAEKTTSWQATLQTALERRRQAHSLRTIAPVAEGMVDFSSNDYLGLARDAQLLEQAHAKVMELRPFRGGATGSRLLSGTHAYMCEVEDKLASIFDAEACLVFNSGYQANTALLATIPQRGDTILCDELIHASLREGARLSFAEHFYFRHNDLNDLERRLQKARGNCFVVVESVYSMDGDLAPLKEMLDLCEQYGASMIVDEAHSTGLWGKRGEGILHAEGLHQHPALMARVYTFGKAIGGHGACVAGSRLLIDYLLNFARAFIYTTALPLHSFAYIEAAFNKLAATPPALQERLWQLVHHYRQKLQQAQALTDLHFWHTHSPIQIVEVGGNQRTRALAHHLQQQGLDVRAVLAPTVPEGKERLRICLHAFNTLDEVNTLFECFYSWNNKTSL</sequence>
<dbReference type="Gene3D" id="3.40.640.10">
    <property type="entry name" value="Type I PLP-dependent aspartate aminotransferase-like (Major domain)"/>
    <property type="match status" value="1"/>
</dbReference>
<dbReference type="InterPro" id="IPR015422">
    <property type="entry name" value="PyrdxlP-dep_Trfase_small"/>
</dbReference>
<evidence type="ECO:0000256" key="5">
    <source>
        <dbReference type="ARBA" id="ARBA00022898"/>
    </source>
</evidence>
<dbReference type="InterPro" id="IPR015421">
    <property type="entry name" value="PyrdxlP-dep_Trfase_major"/>
</dbReference>
<comment type="similarity">
    <text evidence="3">Belongs to the class-II pyridoxal-phosphate-dependent aminotransferase family. BioF subfamily.</text>
</comment>
<protein>
    <submittedName>
        <fullName evidence="8">8-amino-7-oxononanoate synthase</fullName>
        <ecNumber evidence="8">2.3.1.47</ecNumber>
    </submittedName>
</protein>
<gene>
    <name evidence="8" type="ORF">FHS56_001189</name>
</gene>
<accession>A0A846MQ09</accession>
<dbReference type="GO" id="GO:0008710">
    <property type="term" value="F:8-amino-7-oxononanoate synthase activity"/>
    <property type="evidence" value="ECO:0007669"/>
    <property type="project" value="UniProtKB-EC"/>
</dbReference>